<feature type="signal peptide" evidence="3">
    <location>
        <begin position="1"/>
        <end position="28"/>
    </location>
</feature>
<evidence type="ECO:0000256" key="1">
    <source>
        <dbReference type="ARBA" id="ARBA00022801"/>
    </source>
</evidence>
<dbReference type="RefSeq" id="WP_152204796.1">
    <property type="nucleotide sequence ID" value="NZ_VUKF01000076.1"/>
</dbReference>
<gene>
    <name evidence="4" type="ORF">GB883_19540</name>
</gene>
<dbReference type="AlphaFoldDB" id="A0A7J5UJS9"/>
<feature type="region of interest" description="Disordered" evidence="2">
    <location>
        <begin position="27"/>
        <end position="58"/>
    </location>
</feature>
<sequence>MRHHQKGRRLAAVLVGAALLGGCAAGSAQPPAGSAAAPAPASTHEPAPAGAPAAPVPSASPDGAVLVPPVPVASAALGAATAAPAVAPTRIIDDQLGFDVPVDPVGVREDGAMQIPDDAARAGWYRFGPGIGQQRGTAVVAAHAGSRITPRGPFYELRESSVGDTVRAVAADGTETVYRVVAVERLSKATIDLAQYFRRDGEPRLVLMTCGGRWNKARQSYEDNIVVTAILVDR</sequence>
<accession>A0A7J5UJS9</accession>
<evidence type="ECO:0000256" key="2">
    <source>
        <dbReference type="SAM" id="MobiDB-lite"/>
    </source>
</evidence>
<dbReference type="Gene3D" id="2.40.260.10">
    <property type="entry name" value="Sortase"/>
    <property type="match status" value="1"/>
</dbReference>
<dbReference type="InterPro" id="IPR042001">
    <property type="entry name" value="Sortase_F"/>
</dbReference>
<dbReference type="InterPro" id="IPR005754">
    <property type="entry name" value="Sortase"/>
</dbReference>
<feature type="chain" id="PRO_5038909244" evidence="3">
    <location>
        <begin position="29"/>
        <end position="234"/>
    </location>
</feature>
<evidence type="ECO:0000313" key="5">
    <source>
        <dbReference type="Proteomes" id="UP000451860"/>
    </source>
</evidence>
<keyword evidence="5" id="KW-1185">Reference proteome</keyword>
<dbReference type="GO" id="GO:0016787">
    <property type="term" value="F:hydrolase activity"/>
    <property type="evidence" value="ECO:0007669"/>
    <property type="project" value="UniProtKB-KW"/>
</dbReference>
<dbReference type="OrthoDB" id="525039at2"/>
<evidence type="ECO:0000313" key="4">
    <source>
        <dbReference type="EMBL" id="KAE8762404.1"/>
    </source>
</evidence>
<proteinExistence type="predicted"/>
<reference evidence="4 5" key="1">
    <citation type="submission" date="2019-10" db="EMBL/GenBank/DDBJ databases">
        <title>Georgenia wutianyii sp. nov. and Georgenia yuyongxinii sp. nov. isolated from plateau pika (Ochotona curzoniae) in the Qinghai-Tibet plateau of China.</title>
        <authorList>
            <person name="Tian Z."/>
        </authorList>
    </citation>
    <scope>NUCLEOTIDE SEQUENCE [LARGE SCALE GENOMIC DNA]</scope>
    <source>
        <strain evidence="4 5">DSM 21501</strain>
    </source>
</reference>
<dbReference type="Proteomes" id="UP000451860">
    <property type="component" value="Unassembled WGS sequence"/>
</dbReference>
<dbReference type="CDD" id="cd05829">
    <property type="entry name" value="Sortase_F"/>
    <property type="match status" value="1"/>
</dbReference>
<name>A0A7J5UJS9_9MICO</name>
<dbReference type="EMBL" id="WHJE01000177">
    <property type="protein sequence ID" value="KAE8762404.1"/>
    <property type="molecule type" value="Genomic_DNA"/>
</dbReference>
<dbReference type="InterPro" id="IPR023365">
    <property type="entry name" value="Sortase_dom-sf"/>
</dbReference>
<protein>
    <submittedName>
        <fullName evidence="4">Sortase</fullName>
    </submittedName>
</protein>
<evidence type="ECO:0000256" key="3">
    <source>
        <dbReference type="SAM" id="SignalP"/>
    </source>
</evidence>
<comment type="caution">
    <text evidence="4">The sequence shown here is derived from an EMBL/GenBank/DDBJ whole genome shotgun (WGS) entry which is preliminary data.</text>
</comment>
<organism evidence="4 5">
    <name type="scientific">Georgenia thermotolerans</name>
    <dbReference type="NCBI Taxonomy" id="527326"/>
    <lineage>
        <taxon>Bacteria</taxon>
        <taxon>Bacillati</taxon>
        <taxon>Actinomycetota</taxon>
        <taxon>Actinomycetes</taxon>
        <taxon>Micrococcales</taxon>
        <taxon>Bogoriellaceae</taxon>
        <taxon>Georgenia</taxon>
    </lineage>
</organism>
<keyword evidence="1" id="KW-0378">Hydrolase</keyword>
<keyword evidence="3" id="KW-0732">Signal</keyword>
<dbReference type="Pfam" id="PF04203">
    <property type="entry name" value="Sortase"/>
    <property type="match status" value="1"/>
</dbReference>
<dbReference type="PROSITE" id="PS51257">
    <property type="entry name" value="PROKAR_LIPOPROTEIN"/>
    <property type="match status" value="1"/>
</dbReference>